<keyword evidence="4 7" id="KW-0732">Signal</keyword>
<evidence type="ECO:0000256" key="5">
    <source>
        <dbReference type="ARBA" id="ARBA00023136"/>
    </source>
</evidence>
<dbReference type="Proteomes" id="UP001605036">
    <property type="component" value="Unassembled WGS sequence"/>
</dbReference>
<keyword evidence="2" id="KW-1003">Cell membrane</keyword>
<protein>
    <recommendedName>
        <fullName evidence="8">FAS1 domain-containing protein</fullName>
    </recommendedName>
</protein>
<dbReference type="PANTHER" id="PTHR32382:SF0">
    <property type="entry name" value="FASCICLIN-LIKE ARABINOGALACTAN PROTEIN 4"/>
    <property type="match status" value="1"/>
</dbReference>
<sequence>MGSVKAAPILLLLFLATVSAQTTSTFNVTTLLDGFPDFSALNQLLTSTKVADEINSRQSLTILAVTNGVLSAFQGSNPNTDLSDVLRYHVLLQFFDLDELQILVFGERRRFSLDASGDYRETAQKRG</sequence>
<dbReference type="PROSITE" id="PS50213">
    <property type="entry name" value="FAS1"/>
    <property type="match status" value="1"/>
</dbReference>
<dbReference type="GO" id="GO:0005886">
    <property type="term" value="C:plasma membrane"/>
    <property type="evidence" value="ECO:0007669"/>
    <property type="project" value="UniProtKB-SubCell"/>
</dbReference>
<dbReference type="Pfam" id="PF02469">
    <property type="entry name" value="Fasciclin"/>
    <property type="match status" value="1"/>
</dbReference>
<evidence type="ECO:0000313" key="9">
    <source>
        <dbReference type="EMBL" id="KAL2609845.1"/>
    </source>
</evidence>
<evidence type="ECO:0000256" key="4">
    <source>
        <dbReference type="ARBA" id="ARBA00022729"/>
    </source>
</evidence>
<feature type="domain" description="FAS1" evidence="8">
    <location>
        <begin position="25"/>
        <end position="127"/>
    </location>
</feature>
<reference evidence="9 10" key="1">
    <citation type="submission" date="2024-09" db="EMBL/GenBank/DDBJ databases">
        <title>Chromosome-scale assembly of Riccia fluitans.</title>
        <authorList>
            <person name="Paukszto L."/>
            <person name="Sawicki J."/>
            <person name="Karawczyk K."/>
            <person name="Piernik-Szablinska J."/>
            <person name="Szczecinska M."/>
            <person name="Mazdziarz M."/>
        </authorList>
    </citation>
    <scope>NUCLEOTIDE SEQUENCE [LARGE SCALE GENOMIC DNA]</scope>
    <source>
        <strain evidence="9">Rf_01</strain>
        <tissue evidence="9">Aerial parts of the thallus</tissue>
    </source>
</reference>
<evidence type="ECO:0000256" key="6">
    <source>
        <dbReference type="ARBA" id="ARBA00023288"/>
    </source>
</evidence>
<dbReference type="InterPro" id="IPR033254">
    <property type="entry name" value="Plant_FLA"/>
</dbReference>
<dbReference type="GO" id="GO:0098552">
    <property type="term" value="C:side of membrane"/>
    <property type="evidence" value="ECO:0007669"/>
    <property type="project" value="UniProtKB-KW"/>
</dbReference>
<evidence type="ECO:0000256" key="2">
    <source>
        <dbReference type="ARBA" id="ARBA00022475"/>
    </source>
</evidence>
<dbReference type="InterPro" id="IPR036378">
    <property type="entry name" value="FAS1_dom_sf"/>
</dbReference>
<keyword evidence="10" id="KW-1185">Reference proteome</keyword>
<gene>
    <name evidence="9" type="ORF">R1flu_028418</name>
</gene>
<name>A0ABD1XLM3_9MARC</name>
<dbReference type="InterPro" id="IPR000782">
    <property type="entry name" value="FAS1_domain"/>
</dbReference>
<feature type="chain" id="PRO_5044806161" description="FAS1 domain-containing protein" evidence="7">
    <location>
        <begin position="21"/>
        <end position="127"/>
    </location>
</feature>
<proteinExistence type="predicted"/>
<dbReference type="PANTHER" id="PTHR32382">
    <property type="entry name" value="FASCICLIN-LIKE ARABINOGALACTAN PROTEIN"/>
    <property type="match status" value="1"/>
</dbReference>
<accession>A0ABD1XLM3</accession>
<keyword evidence="3" id="KW-0325">Glycoprotein</keyword>
<evidence type="ECO:0000256" key="1">
    <source>
        <dbReference type="ARBA" id="ARBA00004609"/>
    </source>
</evidence>
<evidence type="ECO:0000259" key="8">
    <source>
        <dbReference type="PROSITE" id="PS50213"/>
    </source>
</evidence>
<comment type="caution">
    <text evidence="9">The sequence shown here is derived from an EMBL/GenBank/DDBJ whole genome shotgun (WGS) entry which is preliminary data.</text>
</comment>
<dbReference type="EMBL" id="JBHFFA010000008">
    <property type="protein sequence ID" value="KAL2609845.1"/>
    <property type="molecule type" value="Genomic_DNA"/>
</dbReference>
<keyword evidence="3" id="KW-0336">GPI-anchor</keyword>
<keyword evidence="6" id="KW-0449">Lipoprotein</keyword>
<evidence type="ECO:0000313" key="10">
    <source>
        <dbReference type="Proteomes" id="UP001605036"/>
    </source>
</evidence>
<dbReference type="Gene3D" id="2.30.180.10">
    <property type="entry name" value="FAS1 domain"/>
    <property type="match status" value="1"/>
</dbReference>
<comment type="subcellular location">
    <subcellularLocation>
        <location evidence="1">Cell membrane</location>
        <topology evidence="1">Lipid-anchor</topology>
        <topology evidence="1">GPI-anchor</topology>
    </subcellularLocation>
</comment>
<dbReference type="AlphaFoldDB" id="A0ABD1XLM3"/>
<keyword evidence="5" id="KW-0472">Membrane</keyword>
<feature type="signal peptide" evidence="7">
    <location>
        <begin position="1"/>
        <end position="20"/>
    </location>
</feature>
<evidence type="ECO:0000256" key="3">
    <source>
        <dbReference type="ARBA" id="ARBA00022622"/>
    </source>
</evidence>
<organism evidence="9 10">
    <name type="scientific">Riccia fluitans</name>
    <dbReference type="NCBI Taxonomy" id="41844"/>
    <lineage>
        <taxon>Eukaryota</taxon>
        <taxon>Viridiplantae</taxon>
        <taxon>Streptophyta</taxon>
        <taxon>Embryophyta</taxon>
        <taxon>Marchantiophyta</taxon>
        <taxon>Marchantiopsida</taxon>
        <taxon>Marchantiidae</taxon>
        <taxon>Marchantiales</taxon>
        <taxon>Ricciaceae</taxon>
        <taxon>Riccia</taxon>
    </lineage>
</organism>
<evidence type="ECO:0000256" key="7">
    <source>
        <dbReference type="SAM" id="SignalP"/>
    </source>
</evidence>
<dbReference type="SUPFAM" id="SSF82153">
    <property type="entry name" value="FAS1 domain"/>
    <property type="match status" value="1"/>
</dbReference>